<sequence length="361" mass="41307">MLSNTNYTVWAMRMEATLRVHKVWETINPGSADEGKNDLTRALLFQSIPEALILQVGKQETAKAVWDAIKARNLGAERVRETRLQTLMAEFDRLNMKESDTIDDFVGRISEISTKSALLGEEIEESKIVKKFLKSLPRKKYIHIIASLEQILDLKTASFKDIVGRIKTYEERVYDEEDSHEDQSKLMCDKQGHYASECPDRLLKLIKLQETQYNAGEDTQEAESLMMHEIVYLNEKNVKPTELENCSDKDWYLDNGASNHMTGNRAWFYKLNESIRGKVKFGDDSQVDIKGKGSISFITKGGEKKLLADVYYIPDLRSNIISLGQATESGCDVRMREDHLTLHDLEGNLLVKAKRSTNRLY</sequence>
<reference evidence="3" key="1">
    <citation type="journal article" date="2014" name="Nat. Commun.">
        <title>The emerging biofuel crop Camelina sativa retains a highly undifferentiated hexaploid genome structure.</title>
        <authorList>
            <person name="Kagale S."/>
            <person name="Koh C."/>
            <person name="Nixon J."/>
            <person name="Bollina V."/>
            <person name="Clarke W.E."/>
            <person name="Tuteja R."/>
            <person name="Spillane C."/>
            <person name="Robinson S.J."/>
            <person name="Links M.G."/>
            <person name="Clarke C."/>
            <person name="Higgins E.E."/>
            <person name="Huebert T."/>
            <person name="Sharpe A.G."/>
            <person name="Parkin I.A."/>
        </authorList>
    </citation>
    <scope>NUCLEOTIDE SEQUENCE [LARGE SCALE GENOMIC DNA]</scope>
    <source>
        <strain evidence="3">cv. DH55</strain>
    </source>
</reference>
<feature type="domain" description="DUF4219" evidence="1">
    <location>
        <begin position="2"/>
        <end position="27"/>
    </location>
</feature>
<dbReference type="RefSeq" id="XP_010471120.1">
    <property type="nucleotide sequence ID" value="XM_010472818.1"/>
</dbReference>
<keyword evidence="3" id="KW-1185">Reference proteome</keyword>
<dbReference type="Pfam" id="PF14223">
    <property type="entry name" value="Retrotran_gag_2"/>
    <property type="match status" value="1"/>
</dbReference>
<organism evidence="3 4">
    <name type="scientific">Camelina sativa</name>
    <name type="common">False flax</name>
    <name type="synonym">Myagrum sativum</name>
    <dbReference type="NCBI Taxonomy" id="90675"/>
    <lineage>
        <taxon>Eukaryota</taxon>
        <taxon>Viridiplantae</taxon>
        <taxon>Streptophyta</taxon>
        <taxon>Embryophyta</taxon>
        <taxon>Tracheophyta</taxon>
        <taxon>Spermatophyta</taxon>
        <taxon>Magnoliopsida</taxon>
        <taxon>eudicotyledons</taxon>
        <taxon>Gunneridae</taxon>
        <taxon>Pentapetalae</taxon>
        <taxon>rosids</taxon>
        <taxon>malvids</taxon>
        <taxon>Brassicales</taxon>
        <taxon>Brassicaceae</taxon>
        <taxon>Camelineae</taxon>
        <taxon>Camelina</taxon>
    </lineage>
</organism>
<dbReference type="PANTHER" id="PTHR35317">
    <property type="entry name" value="OS04G0629600 PROTEIN"/>
    <property type="match status" value="1"/>
</dbReference>
<evidence type="ECO:0000313" key="4">
    <source>
        <dbReference type="RefSeq" id="XP_010471120.1"/>
    </source>
</evidence>
<dbReference type="GeneID" id="104750957"/>
<dbReference type="InterPro" id="IPR054722">
    <property type="entry name" value="PolX-like_BBD"/>
</dbReference>
<dbReference type="Pfam" id="PF13961">
    <property type="entry name" value="DUF4219"/>
    <property type="match status" value="1"/>
</dbReference>
<feature type="domain" description="Retrovirus-related Pol polyprotein from transposon TNT 1-94-like beta-barrel" evidence="2">
    <location>
        <begin position="251"/>
        <end position="331"/>
    </location>
</feature>
<dbReference type="InterPro" id="IPR025314">
    <property type="entry name" value="DUF4219"/>
</dbReference>
<gene>
    <name evidence="4" type="primary">LOC104750957</name>
</gene>
<evidence type="ECO:0000313" key="3">
    <source>
        <dbReference type="Proteomes" id="UP000694864"/>
    </source>
</evidence>
<accession>A0ABM0WHE4</accession>
<dbReference type="Pfam" id="PF22936">
    <property type="entry name" value="Pol_BBD"/>
    <property type="match status" value="1"/>
</dbReference>
<proteinExistence type="predicted"/>
<name>A0ABM0WHE4_CAMSA</name>
<dbReference type="PANTHER" id="PTHR35317:SF44">
    <property type="entry name" value="RNA-DIRECTED DNA POLYMERASE"/>
    <property type="match status" value="1"/>
</dbReference>
<dbReference type="Proteomes" id="UP000694864">
    <property type="component" value="Chromosome 2"/>
</dbReference>
<evidence type="ECO:0000259" key="2">
    <source>
        <dbReference type="Pfam" id="PF22936"/>
    </source>
</evidence>
<evidence type="ECO:0000259" key="1">
    <source>
        <dbReference type="Pfam" id="PF13961"/>
    </source>
</evidence>
<protein>
    <submittedName>
        <fullName evidence="4">Uncharacterized protein LOC104750957</fullName>
    </submittedName>
</protein>
<reference evidence="4" key="2">
    <citation type="submission" date="2025-08" db="UniProtKB">
        <authorList>
            <consortium name="RefSeq"/>
        </authorList>
    </citation>
    <scope>IDENTIFICATION</scope>
    <source>
        <tissue evidence="4">Leaf</tissue>
    </source>
</reference>